<organism evidence="1">
    <name type="scientific">Rhizophora mucronata</name>
    <name type="common">Asiatic mangrove</name>
    <dbReference type="NCBI Taxonomy" id="61149"/>
    <lineage>
        <taxon>Eukaryota</taxon>
        <taxon>Viridiplantae</taxon>
        <taxon>Streptophyta</taxon>
        <taxon>Embryophyta</taxon>
        <taxon>Tracheophyta</taxon>
        <taxon>Spermatophyta</taxon>
        <taxon>Magnoliopsida</taxon>
        <taxon>eudicotyledons</taxon>
        <taxon>Gunneridae</taxon>
        <taxon>Pentapetalae</taxon>
        <taxon>rosids</taxon>
        <taxon>fabids</taxon>
        <taxon>Malpighiales</taxon>
        <taxon>Rhizophoraceae</taxon>
        <taxon>Rhizophora</taxon>
    </lineage>
</organism>
<sequence length="32" mass="3698">MHLVTQNQETRPFMHLSDFCSFSAPAPGMWCK</sequence>
<protein>
    <submittedName>
        <fullName evidence="1">Putative 3-beta-hydroxysteroid-Delta8 Delta7-isomerase</fullName>
    </submittedName>
</protein>
<name>A0A2P2PUI5_RHIMU</name>
<dbReference type="EMBL" id="GGEC01077920">
    <property type="protein sequence ID" value="MBX58404.1"/>
    <property type="molecule type" value="Transcribed_RNA"/>
</dbReference>
<dbReference type="AlphaFoldDB" id="A0A2P2PUI5"/>
<reference evidence="1" key="1">
    <citation type="submission" date="2018-02" db="EMBL/GenBank/DDBJ databases">
        <title>Rhizophora mucronata_Transcriptome.</title>
        <authorList>
            <person name="Meera S.P."/>
            <person name="Sreeshan A."/>
            <person name="Augustine A."/>
        </authorList>
    </citation>
    <scope>NUCLEOTIDE SEQUENCE</scope>
    <source>
        <tissue evidence="1">Leaf</tissue>
    </source>
</reference>
<evidence type="ECO:0000313" key="1">
    <source>
        <dbReference type="EMBL" id="MBX58404.1"/>
    </source>
</evidence>
<dbReference type="GO" id="GO:0016853">
    <property type="term" value="F:isomerase activity"/>
    <property type="evidence" value="ECO:0007669"/>
    <property type="project" value="UniProtKB-KW"/>
</dbReference>
<proteinExistence type="predicted"/>
<accession>A0A2P2PUI5</accession>
<keyword evidence="1" id="KW-0413">Isomerase</keyword>